<dbReference type="Gene3D" id="3.40.720.10">
    <property type="entry name" value="Alkaline Phosphatase, subunit A"/>
    <property type="match status" value="2"/>
</dbReference>
<dbReference type="Pfam" id="PF01663">
    <property type="entry name" value="Phosphodiest"/>
    <property type="match status" value="1"/>
</dbReference>
<dbReference type="InterPro" id="IPR017850">
    <property type="entry name" value="Alkaline_phosphatase_core_sf"/>
</dbReference>
<dbReference type="PANTHER" id="PTHR10151">
    <property type="entry name" value="ECTONUCLEOTIDE PYROPHOSPHATASE/PHOSPHODIESTERASE"/>
    <property type="match status" value="1"/>
</dbReference>
<sequence length="469" mass="51959">MTSFPRLLIIGLDSAEPSLVFERWRADLPTLNRLMAEGVYGELESCIPAITVPAWSCMMSGRDPGELGVYGFRNRVDRSYGRMVVADSRAIRFPRLWDILGDAGWRVAVIGVPGTYPPSAVNGTLVSCFLAPSTDATYTFPPTLAERLAAWSAEATPGHTYLLDVPDFRSDDKARIVRDIYAMCDQRFAIAEALIREERPDVLMLVDMGVDRIHHALWKHMDPQHPLFVPDSPFADAIHAYYRHVDTQIAALLAHCAAETAVLVVSDHGARPLMGGVRINQWLIAQGDLTLHTIPDTPTSLDQADVDWSRTRAWGAGGYYGRIFLNVRGREPQGVIPPAEYERVRTDLAARLEAMPGPDGRPLGNRVFVPQRLYRAVRGVAPDLIVYFGDLAWRAVGTVGGNGLFTRENDTGPDDANHAQHGLFIWRDPQRPGRGQRLGNVQIYDILPTLLSRFNIPIPAGLRGTVLEL</sequence>
<dbReference type="InParanoid" id="A9W9T5"/>
<dbReference type="InterPro" id="IPR002591">
    <property type="entry name" value="Phosphodiest/P_Trfase"/>
</dbReference>
<dbReference type="EMBL" id="CP000909">
    <property type="protein sequence ID" value="ABY34571.1"/>
    <property type="molecule type" value="Genomic_DNA"/>
</dbReference>
<dbReference type="HOGENOM" id="CLU_024306_0_0_0"/>
<evidence type="ECO:0000313" key="1">
    <source>
        <dbReference type="EMBL" id="ABY34571.1"/>
    </source>
</evidence>
<dbReference type="STRING" id="324602.Caur_1343"/>
<keyword evidence="2" id="KW-1185">Reference proteome</keyword>
<organism evidence="1 2">
    <name type="scientific">Chloroflexus aurantiacus (strain ATCC 29366 / DSM 635 / J-10-fl)</name>
    <dbReference type="NCBI Taxonomy" id="324602"/>
    <lineage>
        <taxon>Bacteria</taxon>
        <taxon>Bacillati</taxon>
        <taxon>Chloroflexota</taxon>
        <taxon>Chloroflexia</taxon>
        <taxon>Chloroflexales</taxon>
        <taxon>Chloroflexineae</taxon>
        <taxon>Chloroflexaceae</taxon>
        <taxon>Chloroflexus</taxon>
    </lineage>
</organism>
<gene>
    <name evidence="1" type="ordered locus">Caur_1343</name>
</gene>
<protein>
    <submittedName>
        <fullName evidence="1">Type I phosphodiesterase/nucleotide pyrophosphatase</fullName>
    </submittedName>
</protein>
<name>A9W9T5_CHLAA</name>
<dbReference type="SUPFAM" id="SSF53649">
    <property type="entry name" value="Alkaline phosphatase-like"/>
    <property type="match status" value="1"/>
</dbReference>
<dbReference type="Proteomes" id="UP000002008">
    <property type="component" value="Chromosome"/>
</dbReference>
<evidence type="ECO:0000313" key="2">
    <source>
        <dbReference type="Proteomes" id="UP000002008"/>
    </source>
</evidence>
<dbReference type="EnsemblBacteria" id="ABY34571">
    <property type="protein sequence ID" value="ABY34571"/>
    <property type="gene ID" value="Caur_1343"/>
</dbReference>
<dbReference type="PANTHER" id="PTHR10151:SF120">
    <property type="entry name" value="BIS(5'-ADENOSYL)-TRIPHOSPHATASE"/>
    <property type="match status" value="1"/>
</dbReference>
<dbReference type="PATRIC" id="fig|324602.8.peg.1531"/>
<dbReference type="KEGG" id="cau:Caur_1343"/>
<dbReference type="GO" id="GO:0016787">
    <property type="term" value="F:hydrolase activity"/>
    <property type="evidence" value="ECO:0007669"/>
    <property type="project" value="UniProtKB-ARBA"/>
</dbReference>
<proteinExistence type="predicted"/>
<dbReference type="AlphaFoldDB" id="A9W9T5"/>
<accession>A9W9T5</accession>
<dbReference type="eggNOG" id="COG3379">
    <property type="taxonomic scope" value="Bacteria"/>
</dbReference>
<dbReference type="RefSeq" id="WP_012257227.1">
    <property type="nucleotide sequence ID" value="NC_010175.1"/>
</dbReference>
<reference evidence="2" key="1">
    <citation type="journal article" date="2011" name="BMC Genomics">
        <title>Complete genome sequence of the filamentous anoxygenic phototrophic bacterium Chloroflexus aurantiacus.</title>
        <authorList>
            <person name="Tang K.H."/>
            <person name="Barry K."/>
            <person name="Chertkov O."/>
            <person name="Dalin E."/>
            <person name="Han C.S."/>
            <person name="Hauser L.J."/>
            <person name="Honchak B.M."/>
            <person name="Karbach L.E."/>
            <person name="Land M.L."/>
            <person name="Lapidus A."/>
            <person name="Larimer F.W."/>
            <person name="Mikhailova N."/>
            <person name="Pitluck S."/>
            <person name="Pierson B.K."/>
            <person name="Blankenship R.E."/>
        </authorList>
    </citation>
    <scope>NUCLEOTIDE SEQUENCE [LARGE SCALE GENOMIC DNA]</scope>
    <source>
        <strain evidence="2">ATCC 29366 / DSM 635 / J-10-fl</strain>
    </source>
</reference>